<dbReference type="PROSITE" id="PS51918">
    <property type="entry name" value="RADICAL_SAM"/>
    <property type="match status" value="1"/>
</dbReference>
<evidence type="ECO:0000256" key="2">
    <source>
        <dbReference type="RuleBase" id="RU364116"/>
    </source>
</evidence>
<comment type="caution">
    <text evidence="4">The sequence shown here is derived from an EMBL/GenBank/DDBJ whole genome shotgun (WGS) entry which is preliminary data.</text>
</comment>
<keyword evidence="4" id="KW-0560">Oxidoreductase</keyword>
<keyword evidence="2" id="KW-0408">Iron</keyword>
<accession>A0A839GH92</accession>
<proteinExistence type="inferred from homology"/>
<dbReference type="InterPro" id="IPR034505">
    <property type="entry name" value="Coproporphyrinogen-III_oxidase"/>
</dbReference>
<dbReference type="Proteomes" id="UP000563094">
    <property type="component" value="Unassembled WGS sequence"/>
</dbReference>
<keyword evidence="2" id="KW-0963">Cytoplasm</keyword>
<keyword evidence="2" id="KW-0479">Metal-binding</keyword>
<dbReference type="Gene3D" id="3.80.30.20">
    <property type="entry name" value="tm_1862 like domain"/>
    <property type="match status" value="1"/>
</dbReference>
<dbReference type="CDD" id="cd01335">
    <property type="entry name" value="Radical_SAM"/>
    <property type="match status" value="1"/>
</dbReference>
<keyword evidence="2" id="KW-0949">S-adenosyl-L-methionine</keyword>
<dbReference type="GO" id="GO:0046872">
    <property type="term" value="F:metal ion binding"/>
    <property type="evidence" value="ECO:0007669"/>
    <property type="project" value="UniProtKB-UniRule"/>
</dbReference>
<name>A0A839GH92_9BACT</name>
<dbReference type="AlphaFoldDB" id="A0A839GH92"/>
<dbReference type="GO" id="GO:0006779">
    <property type="term" value="P:porphyrin-containing compound biosynthetic process"/>
    <property type="evidence" value="ECO:0007669"/>
    <property type="project" value="InterPro"/>
</dbReference>
<dbReference type="InterPro" id="IPR007197">
    <property type="entry name" value="rSAM"/>
</dbReference>
<dbReference type="InterPro" id="IPR010723">
    <property type="entry name" value="HemN_C"/>
</dbReference>
<sequence>MAGIYLHIPFCKQACHYCDFHFSTSMGMKEAVLNAMQQELLLQKDYLNGEPINTIYFGGGTPSILEVTELNALLESIYKLHQVSATAEITLEANPDDLTPEKLQALRQTPVNRLSIGIQSFHNPHLQLMNRPHTATEAEDCVRLAQDLGFDNISIDLIYGIPALDSLLWEQDLARAFALQVQHLSCYALTIEPNTVFGHRVRKGKFSPADEERVAQQFELLMTQAHAHGFLHYEISNFCQPGFESRHNSSYWKQVPYLGIGPSAHSFNGQSRQFNLANNPKYAQGLEAGQLPCTVEALTVEDRVNEYVMTTLRTSWGCDTNYIQEKWGIDLRTLHAPYLQKIKDQGLLQEEQGILLLTEAGKLLADEIALDLFLLQEEA</sequence>
<evidence type="ECO:0000313" key="4">
    <source>
        <dbReference type="EMBL" id="MBA9076059.1"/>
    </source>
</evidence>
<dbReference type="Pfam" id="PF04055">
    <property type="entry name" value="Radical_SAM"/>
    <property type="match status" value="1"/>
</dbReference>
<dbReference type="GO" id="GO:0051539">
    <property type="term" value="F:4 iron, 4 sulfur cluster binding"/>
    <property type="evidence" value="ECO:0007669"/>
    <property type="project" value="UniProtKB-UniRule"/>
</dbReference>
<keyword evidence="2" id="KW-0349">Heme</keyword>
<dbReference type="InterPro" id="IPR004559">
    <property type="entry name" value="HemW-like"/>
</dbReference>
<dbReference type="SFLD" id="SFLDS00029">
    <property type="entry name" value="Radical_SAM"/>
    <property type="match status" value="1"/>
</dbReference>
<dbReference type="Pfam" id="PF06969">
    <property type="entry name" value="HemN_C"/>
    <property type="match status" value="1"/>
</dbReference>
<keyword evidence="2" id="KW-0143">Chaperone</keyword>
<comment type="function">
    <text evidence="2">Probably acts as a heme chaperone, transferring heme to an unknown acceptor. Binds one molecule of heme per monomer, possibly covalently. Binds 1 [4Fe-4S] cluster. The cluster is coordinated with 3 cysteines and an exchangeable S-adenosyl-L-methionine.</text>
</comment>
<dbReference type="SUPFAM" id="SSF102114">
    <property type="entry name" value="Radical SAM enzymes"/>
    <property type="match status" value="1"/>
</dbReference>
<comment type="similarity">
    <text evidence="1">Belongs to the anaerobic coproporphyrinogen-III oxidase family. HemW subfamily.</text>
</comment>
<dbReference type="InterPro" id="IPR058240">
    <property type="entry name" value="rSAM_sf"/>
</dbReference>
<dbReference type="InterPro" id="IPR023404">
    <property type="entry name" value="rSAM_horseshoe"/>
</dbReference>
<protein>
    <recommendedName>
        <fullName evidence="2">Heme chaperone HemW</fullName>
    </recommendedName>
</protein>
<comment type="subcellular location">
    <subcellularLocation>
        <location evidence="2">Cytoplasm</location>
    </subcellularLocation>
</comment>
<reference evidence="4 5" key="1">
    <citation type="submission" date="2020-08" db="EMBL/GenBank/DDBJ databases">
        <title>Genomic Encyclopedia of Type Strains, Phase IV (KMG-IV): sequencing the most valuable type-strain genomes for metagenomic binning, comparative biology and taxonomic classification.</title>
        <authorList>
            <person name="Goeker M."/>
        </authorList>
    </citation>
    <scope>NUCLEOTIDE SEQUENCE [LARGE SCALE GENOMIC DNA]</scope>
    <source>
        <strain evidence="4 5">DSM 29854</strain>
    </source>
</reference>
<dbReference type="RefSeq" id="WP_066838125.1">
    <property type="nucleotide sequence ID" value="NZ_JACJIQ010000002.1"/>
</dbReference>
<dbReference type="EMBL" id="JACJIQ010000002">
    <property type="protein sequence ID" value="MBA9076059.1"/>
    <property type="molecule type" value="Genomic_DNA"/>
</dbReference>
<evidence type="ECO:0000256" key="1">
    <source>
        <dbReference type="ARBA" id="ARBA00006100"/>
    </source>
</evidence>
<keyword evidence="5" id="KW-1185">Reference proteome</keyword>
<feature type="domain" description="Radical SAM core" evidence="3">
    <location>
        <begin position="1"/>
        <end position="231"/>
    </location>
</feature>
<keyword evidence="2" id="KW-0004">4Fe-4S</keyword>
<dbReference type="SFLD" id="SFLDF00562">
    <property type="entry name" value="HemN-like__clustered_with_heat"/>
    <property type="match status" value="1"/>
</dbReference>
<evidence type="ECO:0000259" key="3">
    <source>
        <dbReference type="PROSITE" id="PS51918"/>
    </source>
</evidence>
<evidence type="ECO:0000313" key="5">
    <source>
        <dbReference type="Proteomes" id="UP000563094"/>
    </source>
</evidence>
<dbReference type="SMART" id="SM00729">
    <property type="entry name" value="Elp3"/>
    <property type="match status" value="1"/>
</dbReference>
<organism evidence="4 5">
    <name type="scientific">Rufibacter quisquiliarum</name>
    <dbReference type="NCBI Taxonomy" id="1549639"/>
    <lineage>
        <taxon>Bacteria</taxon>
        <taxon>Pseudomonadati</taxon>
        <taxon>Bacteroidota</taxon>
        <taxon>Cytophagia</taxon>
        <taxon>Cytophagales</taxon>
        <taxon>Hymenobacteraceae</taxon>
        <taxon>Rufibacter</taxon>
    </lineage>
</organism>
<dbReference type="PANTHER" id="PTHR13932">
    <property type="entry name" value="COPROPORPHYRINIGEN III OXIDASE"/>
    <property type="match status" value="1"/>
</dbReference>
<dbReference type="NCBIfam" id="TIGR00539">
    <property type="entry name" value="hemN_rel"/>
    <property type="match status" value="1"/>
</dbReference>
<dbReference type="SFLD" id="SFLDG01065">
    <property type="entry name" value="anaerobic_coproporphyrinogen-I"/>
    <property type="match status" value="1"/>
</dbReference>
<gene>
    <name evidence="4" type="ORF">FHS90_000761</name>
</gene>
<dbReference type="InterPro" id="IPR006638">
    <property type="entry name" value="Elp3/MiaA/NifB-like_rSAM"/>
</dbReference>
<dbReference type="GO" id="GO:0004109">
    <property type="term" value="F:coproporphyrinogen oxidase activity"/>
    <property type="evidence" value="ECO:0007669"/>
    <property type="project" value="InterPro"/>
</dbReference>
<dbReference type="PANTHER" id="PTHR13932:SF5">
    <property type="entry name" value="RADICAL S-ADENOSYL METHIONINE DOMAIN-CONTAINING PROTEIN 1, MITOCHONDRIAL"/>
    <property type="match status" value="1"/>
</dbReference>
<keyword evidence="2" id="KW-0411">Iron-sulfur</keyword>
<dbReference type="SFLD" id="SFLDF00288">
    <property type="entry name" value="HemN-like__clustered_with_nucl"/>
    <property type="match status" value="1"/>
</dbReference>
<dbReference type="GO" id="GO:0005737">
    <property type="term" value="C:cytoplasm"/>
    <property type="evidence" value="ECO:0007669"/>
    <property type="project" value="UniProtKB-SubCell"/>
</dbReference>